<evidence type="ECO:0000313" key="7">
    <source>
        <dbReference type="Proteomes" id="UP000187209"/>
    </source>
</evidence>
<sequence>MGKKTFLISLLLISSLATELPEFYHKTDDMLNSLLSINCPNLEYLNTEHTHIFKLNSQAKCKSFLLFGEHARELISPELGYNLISQICQGKSPALEFSQIILVLNANPISRRKVEEGSFCLRTNENDVDINRNWGVYWDKTDCSPGSNTCSGPYPFSEPQTTEIRKHLEDFKPDLFISIHSGFSGIFIPWSYKFIRLDLDEEDKLLNVMKEMEKTSGVDAEYGTAEEILEYTATGSCMDYAYGVCDIPYAYAWEIYGTRDDSVSFLQDVNKKVKNHEHKEHDQCFPEFNPPTKSKYLETLDKWTKALEETMRLVCS</sequence>
<gene>
    <name evidence="6" type="ORF">SteCoe_17843</name>
</gene>
<organism evidence="6 7">
    <name type="scientific">Stentor coeruleus</name>
    <dbReference type="NCBI Taxonomy" id="5963"/>
    <lineage>
        <taxon>Eukaryota</taxon>
        <taxon>Sar</taxon>
        <taxon>Alveolata</taxon>
        <taxon>Ciliophora</taxon>
        <taxon>Postciliodesmatophora</taxon>
        <taxon>Heterotrichea</taxon>
        <taxon>Heterotrichida</taxon>
        <taxon>Stentoridae</taxon>
        <taxon>Stentor</taxon>
    </lineage>
</organism>
<keyword evidence="4" id="KW-0732">Signal</keyword>
<feature type="chain" id="PRO_5012051360" description="Peptidase M14 domain-containing protein" evidence="4">
    <location>
        <begin position="18"/>
        <end position="316"/>
    </location>
</feature>
<comment type="similarity">
    <text evidence="2 3">Belongs to the peptidase M14 family.</text>
</comment>
<feature type="domain" description="Peptidase M14" evidence="5">
    <location>
        <begin position="2"/>
        <end position="307"/>
    </location>
</feature>
<dbReference type="PANTHER" id="PTHR11705:SF119">
    <property type="entry name" value="OS02G0119300 PROTEIN"/>
    <property type="match status" value="1"/>
</dbReference>
<dbReference type="Gene3D" id="3.40.630.10">
    <property type="entry name" value="Zn peptidases"/>
    <property type="match status" value="1"/>
</dbReference>
<evidence type="ECO:0000256" key="2">
    <source>
        <dbReference type="ARBA" id="ARBA00005988"/>
    </source>
</evidence>
<dbReference type="GO" id="GO:0008270">
    <property type="term" value="F:zinc ion binding"/>
    <property type="evidence" value="ECO:0007669"/>
    <property type="project" value="InterPro"/>
</dbReference>
<dbReference type="PROSITE" id="PS52035">
    <property type="entry name" value="PEPTIDASE_M14"/>
    <property type="match status" value="1"/>
</dbReference>
<evidence type="ECO:0000259" key="5">
    <source>
        <dbReference type="PROSITE" id="PS52035"/>
    </source>
</evidence>
<evidence type="ECO:0000256" key="4">
    <source>
        <dbReference type="SAM" id="SignalP"/>
    </source>
</evidence>
<evidence type="ECO:0000313" key="6">
    <source>
        <dbReference type="EMBL" id="OMJ81627.1"/>
    </source>
</evidence>
<evidence type="ECO:0000256" key="3">
    <source>
        <dbReference type="PROSITE-ProRule" id="PRU01379"/>
    </source>
</evidence>
<dbReference type="CDD" id="cd06227">
    <property type="entry name" value="M14-CPA-like"/>
    <property type="match status" value="1"/>
</dbReference>
<proteinExistence type="inferred from homology"/>
<dbReference type="OrthoDB" id="3626597at2759"/>
<name>A0A1R2BYC3_9CILI</name>
<dbReference type="GO" id="GO:0006508">
    <property type="term" value="P:proteolysis"/>
    <property type="evidence" value="ECO:0007669"/>
    <property type="project" value="InterPro"/>
</dbReference>
<dbReference type="SMART" id="SM00631">
    <property type="entry name" value="Zn_pept"/>
    <property type="match status" value="1"/>
</dbReference>
<comment type="caution">
    <text evidence="6">The sequence shown here is derived from an EMBL/GenBank/DDBJ whole genome shotgun (WGS) entry which is preliminary data.</text>
</comment>
<dbReference type="EMBL" id="MPUH01000372">
    <property type="protein sequence ID" value="OMJ81627.1"/>
    <property type="molecule type" value="Genomic_DNA"/>
</dbReference>
<reference evidence="6 7" key="1">
    <citation type="submission" date="2016-11" db="EMBL/GenBank/DDBJ databases">
        <title>The macronuclear genome of Stentor coeruleus: a giant cell with tiny introns.</title>
        <authorList>
            <person name="Slabodnick M."/>
            <person name="Ruby J.G."/>
            <person name="Reiff S.B."/>
            <person name="Swart E.C."/>
            <person name="Gosai S."/>
            <person name="Prabakaran S."/>
            <person name="Witkowska E."/>
            <person name="Larue G.E."/>
            <person name="Fisher S."/>
            <person name="Freeman R.M."/>
            <person name="Gunawardena J."/>
            <person name="Chu W."/>
            <person name="Stover N.A."/>
            <person name="Gregory B.D."/>
            <person name="Nowacki M."/>
            <person name="Derisi J."/>
            <person name="Roy S.W."/>
            <person name="Marshall W.F."/>
            <person name="Sood P."/>
        </authorList>
    </citation>
    <scope>NUCLEOTIDE SEQUENCE [LARGE SCALE GENOMIC DNA]</scope>
    <source>
        <strain evidence="6">WM001</strain>
    </source>
</reference>
<dbReference type="InterPro" id="IPR034269">
    <property type="entry name" value="At5g42320_M14_CPD"/>
</dbReference>
<keyword evidence="7" id="KW-1185">Reference proteome</keyword>
<protein>
    <recommendedName>
        <fullName evidence="5">Peptidase M14 domain-containing protein</fullName>
    </recommendedName>
</protein>
<dbReference type="GO" id="GO:0004181">
    <property type="term" value="F:metallocarboxypeptidase activity"/>
    <property type="evidence" value="ECO:0007669"/>
    <property type="project" value="InterPro"/>
</dbReference>
<comment type="cofactor">
    <cofactor evidence="1">
        <name>Zn(2+)</name>
        <dbReference type="ChEBI" id="CHEBI:29105"/>
    </cofactor>
</comment>
<accession>A0A1R2BYC3</accession>
<evidence type="ECO:0000256" key="1">
    <source>
        <dbReference type="ARBA" id="ARBA00001947"/>
    </source>
</evidence>
<dbReference type="GO" id="GO:0005615">
    <property type="term" value="C:extracellular space"/>
    <property type="evidence" value="ECO:0007669"/>
    <property type="project" value="TreeGrafter"/>
</dbReference>
<dbReference type="SUPFAM" id="SSF53187">
    <property type="entry name" value="Zn-dependent exopeptidases"/>
    <property type="match status" value="1"/>
</dbReference>
<dbReference type="Pfam" id="PF00246">
    <property type="entry name" value="Peptidase_M14"/>
    <property type="match status" value="1"/>
</dbReference>
<dbReference type="Proteomes" id="UP000187209">
    <property type="component" value="Unassembled WGS sequence"/>
</dbReference>
<dbReference type="AlphaFoldDB" id="A0A1R2BYC3"/>
<feature type="active site" description="Proton donor/acceptor" evidence="3">
    <location>
        <position position="254"/>
    </location>
</feature>
<dbReference type="PANTHER" id="PTHR11705">
    <property type="entry name" value="PROTEASE FAMILY M14 CARBOXYPEPTIDASE A,B"/>
    <property type="match status" value="1"/>
</dbReference>
<dbReference type="InterPro" id="IPR000834">
    <property type="entry name" value="Peptidase_M14"/>
</dbReference>
<feature type="signal peptide" evidence="4">
    <location>
        <begin position="1"/>
        <end position="17"/>
    </location>
</feature>